<keyword evidence="1" id="KW-1133">Transmembrane helix</keyword>
<organism evidence="2">
    <name type="scientific">Pisione sp. YZ-2018</name>
    <dbReference type="NCBI Taxonomy" id="2153337"/>
    <lineage>
        <taxon>Eukaryota</taxon>
        <taxon>Metazoa</taxon>
        <taxon>Spiralia</taxon>
        <taxon>Lophotrochozoa</taxon>
        <taxon>Annelida</taxon>
        <taxon>Polychaeta</taxon>
        <taxon>Errantia</taxon>
        <taxon>Phyllodocida</taxon>
        <taxon>Pisionidae</taxon>
        <taxon>Pisione</taxon>
    </lineage>
</organism>
<evidence type="ECO:0000313" key="2">
    <source>
        <dbReference type="EMBL" id="AVW86205.1"/>
    </source>
</evidence>
<proteinExistence type="predicted"/>
<gene>
    <name evidence="2" type="primary">ATP8</name>
</gene>
<keyword evidence="1" id="KW-0472">Membrane</keyword>
<geneLocation type="mitochondrion" evidence="2"/>
<reference evidence="2" key="1">
    <citation type="journal article" date="2018" name="Mol. Phylogenet. Evol.">
        <title>Phylogeny, evolution and mitochondrial gene order rearrangement in scale worms (Aphroditiformia, Annelida).</title>
        <authorList>
            <person name="Zhang Y."/>
            <person name="Sun J."/>
            <person name="Rouse G.W."/>
            <person name="Wiklund H."/>
            <person name="Pleijel F."/>
            <person name="Watanabe H.K."/>
            <person name="Chen C."/>
            <person name="Qian P.-Y."/>
            <person name="Qiu J.-W."/>
        </authorList>
    </citation>
    <scope>NUCLEOTIDE SEQUENCE</scope>
</reference>
<protein>
    <submittedName>
        <fullName evidence="2">ATP synthase F0 subunit 8</fullName>
    </submittedName>
</protein>
<name>A0A343W6I3_9ANNE</name>
<accession>A0A343W6I3</accession>
<keyword evidence="1" id="KW-0812">Transmembrane</keyword>
<evidence type="ECO:0000256" key="1">
    <source>
        <dbReference type="SAM" id="Phobius"/>
    </source>
</evidence>
<feature type="transmembrane region" description="Helical" evidence="1">
    <location>
        <begin position="6"/>
        <end position="29"/>
    </location>
</feature>
<dbReference type="AlphaFoldDB" id="A0A343W6I3"/>
<keyword evidence="2" id="KW-0496">Mitochondrion</keyword>
<dbReference type="EMBL" id="KY753836">
    <property type="protein sequence ID" value="AVW86205.1"/>
    <property type="molecule type" value="Genomic_DNA"/>
</dbReference>
<sequence length="52" mass="6310">MPHLSPFNWIFAPIMFWALLLTFSSFLWWNQTPLFPASQSPFSYPSNIFWLW</sequence>